<reference evidence="2 3" key="1">
    <citation type="journal article" date="2019" name="Sci. Rep.">
        <title>A high-quality genome of Eragrostis curvula grass provides insights into Poaceae evolution and supports new strategies to enhance forage quality.</title>
        <authorList>
            <person name="Carballo J."/>
            <person name="Santos B.A.C.M."/>
            <person name="Zappacosta D."/>
            <person name="Garbus I."/>
            <person name="Selva J.P."/>
            <person name="Gallo C.A."/>
            <person name="Diaz A."/>
            <person name="Albertini E."/>
            <person name="Caccamo M."/>
            <person name="Echenique V."/>
        </authorList>
    </citation>
    <scope>NUCLEOTIDE SEQUENCE [LARGE SCALE GENOMIC DNA]</scope>
    <source>
        <strain evidence="3">cv. Victoria</strain>
        <tissue evidence="2">Leaf</tissue>
    </source>
</reference>
<name>A0A5J9WGB5_9POAL</name>
<feature type="compositionally biased region" description="Basic and acidic residues" evidence="1">
    <location>
        <begin position="18"/>
        <end position="42"/>
    </location>
</feature>
<keyword evidence="3" id="KW-1185">Reference proteome</keyword>
<evidence type="ECO:0000256" key="1">
    <source>
        <dbReference type="SAM" id="MobiDB-lite"/>
    </source>
</evidence>
<proteinExistence type="predicted"/>
<gene>
    <name evidence="2" type="ORF">EJB05_06820</name>
</gene>
<organism evidence="2 3">
    <name type="scientific">Eragrostis curvula</name>
    <name type="common">weeping love grass</name>
    <dbReference type="NCBI Taxonomy" id="38414"/>
    <lineage>
        <taxon>Eukaryota</taxon>
        <taxon>Viridiplantae</taxon>
        <taxon>Streptophyta</taxon>
        <taxon>Embryophyta</taxon>
        <taxon>Tracheophyta</taxon>
        <taxon>Spermatophyta</taxon>
        <taxon>Magnoliopsida</taxon>
        <taxon>Liliopsida</taxon>
        <taxon>Poales</taxon>
        <taxon>Poaceae</taxon>
        <taxon>PACMAD clade</taxon>
        <taxon>Chloridoideae</taxon>
        <taxon>Eragrostideae</taxon>
        <taxon>Eragrostidinae</taxon>
        <taxon>Eragrostis</taxon>
    </lineage>
</organism>
<dbReference type="Proteomes" id="UP000324897">
    <property type="component" value="Chromosome 5"/>
</dbReference>
<evidence type="ECO:0000313" key="3">
    <source>
        <dbReference type="Proteomes" id="UP000324897"/>
    </source>
</evidence>
<dbReference type="AlphaFoldDB" id="A0A5J9WGB5"/>
<sequence>MLPWSGQRNTASNKRKNKPDEGSRTGKKLDYREGDQERRPSKERIMMHATVYFAVASPTQQTSSETLKLFGFCMDFRCCREPHREDDSSCSTMETNTRWPNWRMETANRIKRKWNSSLSKFFGVPVTNSVTLV</sequence>
<dbReference type="EMBL" id="RWGY01000004">
    <property type="protein sequence ID" value="TVU47228.1"/>
    <property type="molecule type" value="Genomic_DNA"/>
</dbReference>
<feature type="region of interest" description="Disordered" evidence="1">
    <location>
        <begin position="1"/>
        <end position="42"/>
    </location>
</feature>
<accession>A0A5J9WGB5</accession>
<feature type="compositionally biased region" description="Polar residues" evidence="1">
    <location>
        <begin position="1"/>
        <end position="12"/>
    </location>
</feature>
<feature type="non-terminal residue" evidence="2">
    <location>
        <position position="1"/>
    </location>
</feature>
<evidence type="ECO:0000313" key="2">
    <source>
        <dbReference type="EMBL" id="TVU47228.1"/>
    </source>
</evidence>
<comment type="caution">
    <text evidence="2">The sequence shown here is derived from an EMBL/GenBank/DDBJ whole genome shotgun (WGS) entry which is preliminary data.</text>
</comment>
<protein>
    <submittedName>
        <fullName evidence="2">Uncharacterized protein</fullName>
    </submittedName>
</protein>
<dbReference type="Gramene" id="TVU47228">
    <property type="protein sequence ID" value="TVU47228"/>
    <property type="gene ID" value="EJB05_06820"/>
</dbReference>